<dbReference type="EMBL" id="JADGMS010000018">
    <property type="protein sequence ID" value="KAF9662966.1"/>
    <property type="molecule type" value="Genomic_DNA"/>
</dbReference>
<comment type="caution">
    <text evidence="1">The sequence shown here is derived from an EMBL/GenBank/DDBJ whole genome shotgun (WGS) entry which is preliminary data.</text>
</comment>
<gene>
    <name evidence="1" type="ORF">SADUNF_Sadunf18G0109100</name>
</gene>
<dbReference type="Proteomes" id="UP000657918">
    <property type="component" value="Unassembled WGS sequence"/>
</dbReference>
<sequence>MGEIHTRHSTLPYFTWKINIDLKMNPSLIFVNKEGTGPKIILFQEKSIQRKIPIPTVYISLTPFRNLLNLMERKDAKALKIPFQERNCNHKVDLSLGNGAMPIGTPTTSYSSY</sequence>
<evidence type="ECO:0000313" key="2">
    <source>
        <dbReference type="Proteomes" id="UP000657918"/>
    </source>
</evidence>
<evidence type="ECO:0000313" key="1">
    <source>
        <dbReference type="EMBL" id="KAF9662966.1"/>
    </source>
</evidence>
<proteinExistence type="predicted"/>
<accession>A0A835J533</accession>
<dbReference type="AlphaFoldDB" id="A0A835J533"/>
<keyword evidence="2" id="KW-1185">Reference proteome</keyword>
<organism evidence="1 2">
    <name type="scientific">Salix dunnii</name>
    <dbReference type="NCBI Taxonomy" id="1413687"/>
    <lineage>
        <taxon>Eukaryota</taxon>
        <taxon>Viridiplantae</taxon>
        <taxon>Streptophyta</taxon>
        <taxon>Embryophyta</taxon>
        <taxon>Tracheophyta</taxon>
        <taxon>Spermatophyta</taxon>
        <taxon>Magnoliopsida</taxon>
        <taxon>eudicotyledons</taxon>
        <taxon>Gunneridae</taxon>
        <taxon>Pentapetalae</taxon>
        <taxon>rosids</taxon>
        <taxon>fabids</taxon>
        <taxon>Malpighiales</taxon>
        <taxon>Salicaceae</taxon>
        <taxon>Saliceae</taxon>
        <taxon>Salix</taxon>
    </lineage>
</organism>
<dbReference type="OrthoDB" id="503863at2759"/>
<protein>
    <submittedName>
        <fullName evidence="1">Uncharacterized protein</fullName>
    </submittedName>
</protein>
<reference evidence="1 2" key="1">
    <citation type="submission" date="2020-10" db="EMBL/GenBank/DDBJ databases">
        <title>Plant Genome Project.</title>
        <authorList>
            <person name="Zhang R.-G."/>
        </authorList>
    </citation>
    <scope>NUCLEOTIDE SEQUENCE [LARGE SCALE GENOMIC DNA]</scope>
    <source>
        <strain evidence="1">FAFU-HL-1</strain>
        <tissue evidence="1">Leaf</tissue>
    </source>
</reference>
<name>A0A835J533_9ROSI</name>